<sequence length="473" mass="50062">MKAISKTFLAMVIGVVCSGTAHAALTQGQRDAAFSMFHEGASLYNSLPLDAPEDEVNAAHDKAVTGLARLGVKAGDFESAIANINSMAGTVENLQAMIGYDLNGSSAAIPPHLPGVRAHESAMKDEALRDAYRRGTGEVIPLKAPATETVKGQYTQTKPAALSLDKSKAKPVISTEQYRQATAVTLTTTEDHVAKNSAEIAEHANTLEQHHRVLVAVGKEMQNIRDTTTDNTAAIDQNGSDIQSVAEYAKGNHAQIIQTKNTVEGIQKQEAIQNGSHVQGMMIAKHNAEQEAIQQQITALAETIPATTVDHSKEIAANRESINTTNRTLTDLKKQQKAESDYYEGQIQNLAHEASAAINSDRQQIVSTQQRVDSNATQLSKLNSNFTSLKHTVDENKHEAAAGSSSAMAQANIPQVLNGQTVAVGAGVGGYDGESAIAVGVSFRAAESVTVKATVSDDSQQNVGYGAGVSVGW</sequence>
<dbReference type="SUPFAM" id="SSF54523">
    <property type="entry name" value="Pili subunits"/>
    <property type="match status" value="1"/>
</dbReference>
<evidence type="ECO:0000256" key="6">
    <source>
        <dbReference type="ARBA" id="ARBA00023136"/>
    </source>
</evidence>
<keyword evidence="6" id="KW-0472">Membrane</keyword>
<keyword evidence="11" id="KW-1185">Reference proteome</keyword>
<evidence type="ECO:0000256" key="4">
    <source>
        <dbReference type="ARBA" id="ARBA00022692"/>
    </source>
</evidence>
<feature type="signal peptide" evidence="8">
    <location>
        <begin position="1"/>
        <end position="23"/>
    </location>
</feature>
<dbReference type="EMBL" id="CP087880">
    <property type="protein sequence ID" value="UGS41621.1"/>
    <property type="molecule type" value="Genomic_DNA"/>
</dbReference>
<evidence type="ECO:0000256" key="3">
    <source>
        <dbReference type="ARBA" id="ARBA00022452"/>
    </source>
</evidence>
<accession>A0ABY3S683</accession>
<evidence type="ECO:0000259" key="9">
    <source>
        <dbReference type="Pfam" id="PF03895"/>
    </source>
</evidence>
<name>A0ABY3S683_9ENTR</name>
<dbReference type="InterPro" id="IPR005594">
    <property type="entry name" value="YadA_C"/>
</dbReference>
<evidence type="ECO:0000313" key="10">
    <source>
        <dbReference type="EMBL" id="UGS41621.1"/>
    </source>
</evidence>
<feature type="chain" id="PRO_5046249791" description="Trimeric autotransporter adhesin YadA-like C-terminal membrane anchor domain-containing protein" evidence="8">
    <location>
        <begin position="24"/>
        <end position="473"/>
    </location>
</feature>
<evidence type="ECO:0000256" key="1">
    <source>
        <dbReference type="ARBA" id="ARBA00004241"/>
    </source>
</evidence>
<organism evidence="10 11">
    <name type="scientific">Pseudocitrobacter corydidari</name>
    <dbReference type="NCBI Taxonomy" id="2891570"/>
    <lineage>
        <taxon>Bacteria</taxon>
        <taxon>Pseudomonadati</taxon>
        <taxon>Pseudomonadota</taxon>
        <taxon>Gammaproteobacteria</taxon>
        <taxon>Enterobacterales</taxon>
        <taxon>Enterobacteriaceae</taxon>
        <taxon>Pseudocitrobacter</taxon>
    </lineage>
</organism>
<dbReference type="Pfam" id="PF03895">
    <property type="entry name" value="YadA_anchor"/>
    <property type="match status" value="1"/>
</dbReference>
<feature type="domain" description="Trimeric autotransporter adhesin YadA-like C-terminal membrane anchor" evidence="9">
    <location>
        <begin position="414"/>
        <end position="473"/>
    </location>
</feature>
<evidence type="ECO:0000256" key="8">
    <source>
        <dbReference type="SAM" id="SignalP"/>
    </source>
</evidence>
<dbReference type="Gene3D" id="3.30.1300.30">
    <property type="entry name" value="GSPII I/J protein-like"/>
    <property type="match status" value="1"/>
</dbReference>
<evidence type="ECO:0000256" key="5">
    <source>
        <dbReference type="ARBA" id="ARBA00022729"/>
    </source>
</evidence>
<dbReference type="RefSeq" id="WP_231825081.1">
    <property type="nucleotide sequence ID" value="NZ_CP087880.1"/>
</dbReference>
<keyword evidence="5 8" id="KW-0732">Signal</keyword>
<reference evidence="10 11" key="1">
    <citation type="journal article" date="2022" name="Int. J. Syst. Evol. Microbiol.">
        <title>Pseudocitrobacter corydidari sp. nov., isolated from the Asian emerald cockroach Corydidarum magnifica.</title>
        <authorList>
            <person name="Guzman J."/>
            <person name="Poehlein A."/>
            <person name="Glaeser S.P."/>
            <person name="Schwengers O."/>
            <person name="Blom J."/>
            <person name="Hollensteiner J."/>
            <person name="Kampfer P."/>
            <person name="Vilcinskas A."/>
        </authorList>
    </citation>
    <scope>NUCLEOTIDE SEQUENCE [LARGE SCALE GENOMIC DNA]</scope>
    <source>
        <strain evidence="10">G163CM</strain>
    </source>
</reference>
<keyword evidence="4" id="KW-0812">Transmembrane</keyword>
<keyword evidence="3" id="KW-1134">Transmembrane beta strand</keyword>
<proteinExistence type="predicted"/>
<protein>
    <recommendedName>
        <fullName evidence="9">Trimeric autotransporter adhesin YadA-like C-terminal membrane anchor domain-containing protein</fullName>
    </recommendedName>
</protein>
<evidence type="ECO:0000313" key="11">
    <source>
        <dbReference type="Proteomes" id="UP001199659"/>
    </source>
</evidence>
<gene>
    <name evidence="10" type="ORF">G163CM_23380</name>
</gene>
<keyword evidence="7" id="KW-0998">Cell outer membrane</keyword>
<comment type="subcellular location">
    <subcellularLocation>
        <location evidence="2">Cell outer membrane</location>
    </subcellularLocation>
    <subcellularLocation>
        <location evidence="1">Cell surface</location>
    </subcellularLocation>
</comment>
<dbReference type="Proteomes" id="UP001199659">
    <property type="component" value="Chromosome"/>
</dbReference>
<dbReference type="InterPro" id="IPR045584">
    <property type="entry name" value="Pilin-like"/>
</dbReference>
<evidence type="ECO:0000256" key="7">
    <source>
        <dbReference type="ARBA" id="ARBA00023237"/>
    </source>
</evidence>
<evidence type="ECO:0000256" key="2">
    <source>
        <dbReference type="ARBA" id="ARBA00004442"/>
    </source>
</evidence>